<dbReference type="GO" id="GO:0030687">
    <property type="term" value="C:preribosome, large subunit precursor"/>
    <property type="evidence" value="ECO:0007669"/>
    <property type="project" value="TreeGrafter"/>
</dbReference>
<name>A0AAE0NF23_9PEZI</name>
<dbReference type="InterPro" id="IPR019434">
    <property type="entry name" value="DUF2423"/>
</dbReference>
<organism evidence="3 4">
    <name type="scientific">Lasiosphaeria ovina</name>
    <dbReference type="NCBI Taxonomy" id="92902"/>
    <lineage>
        <taxon>Eukaryota</taxon>
        <taxon>Fungi</taxon>
        <taxon>Dikarya</taxon>
        <taxon>Ascomycota</taxon>
        <taxon>Pezizomycotina</taxon>
        <taxon>Sordariomycetes</taxon>
        <taxon>Sordariomycetidae</taxon>
        <taxon>Sordariales</taxon>
        <taxon>Lasiosphaeriaceae</taxon>
        <taxon>Lasiosphaeria</taxon>
    </lineage>
</organism>
<protein>
    <recommendedName>
        <fullName evidence="2">DUF2423 domain-containing protein</fullName>
    </recommendedName>
</protein>
<dbReference type="EMBL" id="JAULSN010000002">
    <property type="protein sequence ID" value="KAK3380314.1"/>
    <property type="molecule type" value="Genomic_DNA"/>
</dbReference>
<dbReference type="PANTHER" id="PTHR28219:SF1">
    <property type="entry name" value="UPF0642 PROTEIN YBL028C"/>
    <property type="match status" value="1"/>
</dbReference>
<comment type="caution">
    <text evidence="3">The sequence shown here is derived from an EMBL/GenBank/DDBJ whole genome shotgun (WGS) entry which is preliminary data.</text>
</comment>
<proteinExistence type="predicted"/>
<accession>A0AAE0NF23</accession>
<evidence type="ECO:0000259" key="2">
    <source>
        <dbReference type="Pfam" id="PF10338"/>
    </source>
</evidence>
<dbReference type="Pfam" id="PF10338">
    <property type="entry name" value="YBL028C_N"/>
    <property type="match status" value="1"/>
</dbReference>
<evidence type="ECO:0000256" key="1">
    <source>
        <dbReference type="SAM" id="MobiDB-lite"/>
    </source>
</evidence>
<dbReference type="AlphaFoldDB" id="A0AAE0NF23"/>
<keyword evidence="4" id="KW-1185">Reference proteome</keyword>
<evidence type="ECO:0000313" key="4">
    <source>
        <dbReference type="Proteomes" id="UP001287356"/>
    </source>
</evidence>
<feature type="domain" description="DUF2423" evidence="2">
    <location>
        <begin position="1"/>
        <end position="44"/>
    </location>
</feature>
<dbReference type="Proteomes" id="UP001287356">
    <property type="component" value="Unassembled WGS sequence"/>
</dbReference>
<dbReference type="PANTHER" id="PTHR28219">
    <property type="entry name" value="UPF0642 PROTEIN YBL028C"/>
    <property type="match status" value="1"/>
</dbReference>
<evidence type="ECO:0000313" key="3">
    <source>
        <dbReference type="EMBL" id="KAK3380314.1"/>
    </source>
</evidence>
<reference evidence="3" key="1">
    <citation type="journal article" date="2023" name="Mol. Phylogenet. Evol.">
        <title>Genome-scale phylogeny and comparative genomics of the fungal order Sordariales.</title>
        <authorList>
            <person name="Hensen N."/>
            <person name="Bonometti L."/>
            <person name="Westerberg I."/>
            <person name="Brannstrom I.O."/>
            <person name="Guillou S."/>
            <person name="Cros-Aarteil S."/>
            <person name="Calhoun S."/>
            <person name="Haridas S."/>
            <person name="Kuo A."/>
            <person name="Mondo S."/>
            <person name="Pangilinan J."/>
            <person name="Riley R."/>
            <person name="LaButti K."/>
            <person name="Andreopoulos B."/>
            <person name="Lipzen A."/>
            <person name="Chen C."/>
            <person name="Yan M."/>
            <person name="Daum C."/>
            <person name="Ng V."/>
            <person name="Clum A."/>
            <person name="Steindorff A."/>
            <person name="Ohm R.A."/>
            <person name="Martin F."/>
            <person name="Silar P."/>
            <person name="Natvig D.O."/>
            <person name="Lalanne C."/>
            <person name="Gautier V."/>
            <person name="Ament-Velasquez S.L."/>
            <person name="Kruys A."/>
            <person name="Hutchinson M.I."/>
            <person name="Powell A.J."/>
            <person name="Barry K."/>
            <person name="Miller A.N."/>
            <person name="Grigoriev I.V."/>
            <person name="Debuchy R."/>
            <person name="Gladieux P."/>
            <person name="Hiltunen Thoren M."/>
            <person name="Johannesson H."/>
        </authorList>
    </citation>
    <scope>NUCLEOTIDE SEQUENCE</scope>
    <source>
        <strain evidence="3">CBS 958.72</strain>
    </source>
</reference>
<feature type="region of interest" description="Disordered" evidence="1">
    <location>
        <begin position="58"/>
        <end position="87"/>
    </location>
</feature>
<reference evidence="3" key="2">
    <citation type="submission" date="2023-06" db="EMBL/GenBank/DDBJ databases">
        <authorList>
            <consortium name="Lawrence Berkeley National Laboratory"/>
            <person name="Haridas S."/>
            <person name="Hensen N."/>
            <person name="Bonometti L."/>
            <person name="Westerberg I."/>
            <person name="Brannstrom I.O."/>
            <person name="Guillou S."/>
            <person name="Cros-Aarteil S."/>
            <person name="Calhoun S."/>
            <person name="Kuo A."/>
            <person name="Mondo S."/>
            <person name="Pangilinan J."/>
            <person name="Riley R."/>
            <person name="Labutti K."/>
            <person name="Andreopoulos B."/>
            <person name="Lipzen A."/>
            <person name="Chen C."/>
            <person name="Yanf M."/>
            <person name="Daum C."/>
            <person name="Ng V."/>
            <person name="Clum A."/>
            <person name="Steindorff A."/>
            <person name="Ohm R."/>
            <person name="Martin F."/>
            <person name="Silar P."/>
            <person name="Natvig D."/>
            <person name="Lalanne C."/>
            <person name="Gautier V."/>
            <person name="Ament-Velasquez S.L."/>
            <person name="Kruys A."/>
            <person name="Hutchinson M.I."/>
            <person name="Powell A.J."/>
            <person name="Barry K."/>
            <person name="Miller A.N."/>
            <person name="Grigoriev I.V."/>
            <person name="Debuchy R."/>
            <person name="Gladieux P."/>
            <person name="Thoren M.H."/>
            <person name="Johannesson H."/>
        </authorList>
    </citation>
    <scope>NUCLEOTIDE SEQUENCE</scope>
    <source>
        <strain evidence="3">CBS 958.72</strain>
    </source>
</reference>
<sequence>MAKSARSSSLKTNNQKLKKNVFGPVETARTNRLSAKLLELAAQPKPIREVEMEEAAVEEPVEEVKETAMEVDSGAKPTGKKLVDGKKRIEKRRKSKIVFPRFGDRKSLKSLKKKK</sequence>
<gene>
    <name evidence="3" type="ORF">B0T24DRAFT_664337</name>
</gene>